<gene>
    <name evidence="1" type="ORF">BLL52_1532</name>
</gene>
<name>A0A1Q8YGX9_9BURK</name>
<dbReference type="EMBL" id="MSYM01000009">
    <property type="protein sequence ID" value="OLP07245.1"/>
    <property type="molecule type" value="Genomic_DNA"/>
</dbReference>
<evidence type="ECO:0000313" key="2">
    <source>
        <dbReference type="Proteomes" id="UP000185911"/>
    </source>
</evidence>
<dbReference type="Proteomes" id="UP000185911">
    <property type="component" value="Unassembled WGS sequence"/>
</dbReference>
<proteinExistence type="predicted"/>
<protein>
    <submittedName>
        <fullName evidence="1">Uncharacterized protein</fullName>
    </submittedName>
</protein>
<accession>A0A1Q8YGX9</accession>
<evidence type="ECO:0000313" key="1">
    <source>
        <dbReference type="EMBL" id="OLP07245.1"/>
    </source>
</evidence>
<sequence length="44" mass="4798">MFQAPVGSKQADERDLLVTLIEAYEQKHSPIGPPPVKPVTQLAP</sequence>
<reference evidence="1 2" key="1">
    <citation type="submission" date="2017-01" db="EMBL/GenBank/DDBJ databases">
        <title>Genome sequence of Rhodoferax antarcticus ANT.BR, a psychrophilic purple nonsulfur bacterium from an Antarctic microbial mat.</title>
        <authorList>
            <person name="Baker J."/>
            <person name="Riester C."/>
            <person name="Skinner B."/>
            <person name="Newell A."/>
            <person name="Swingley W."/>
            <person name="Madigan M."/>
            <person name="Jung D."/>
            <person name="Asao M."/>
            <person name="Chen M."/>
            <person name="Loughlin P."/>
            <person name="Pan H."/>
            <person name="Lin S."/>
            <person name="Li N."/>
            <person name="Shaw J."/>
            <person name="Prado M."/>
            <person name="Sherman C."/>
            <person name="Li X."/>
            <person name="Tang J."/>
            <person name="Blankenship R."/>
            <person name="Zhao T."/>
            <person name="Touchman J."/>
            <person name="Sattley M."/>
        </authorList>
    </citation>
    <scope>NUCLEOTIDE SEQUENCE [LARGE SCALE GENOMIC DNA]</scope>
    <source>
        <strain evidence="1 2">ANT.BR</strain>
    </source>
</reference>
<comment type="caution">
    <text evidence="1">The sequence shown here is derived from an EMBL/GenBank/DDBJ whole genome shotgun (WGS) entry which is preliminary data.</text>
</comment>
<organism evidence="1 2">
    <name type="scientific">Rhodoferax antarcticus ANT.BR</name>
    <dbReference type="NCBI Taxonomy" id="1111071"/>
    <lineage>
        <taxon>Bacteria</taxon>
        <taxon>Pseudomonadati</taxon>
        <taxon>Pseudomonadota</taxon>
        <taxon>Betaproteobacteria</taxon>
        <taxon>Burkholderiales</taxon>
        <taxon>Comamonadaceae</taxon>
        <taxon>Rhodoferax</taxon>
    </lineage>
</organism>
<keyword evidence="2" id="KW-1185">Reference proteome</keyword>
<dbReference type="AlphaFoldDB" id="A0A1Q8YGX9"/>